<proteinExistence type="evidence at protein level"/>
<evidence type="ECO:0000259" key="3">
    <source>
        <dbReference type="PROSITE" id="PS50191"/>
    </source>
</evidence>
<dbReference type="AlphaFoldDB" id="A0AAA9T4Q3"/>
<dbReference type="FunFam" id="3.40.525.10:FF:000007">
    <property type="entry name" value="rho GTPase-activating protein 1"/>
    <property type="match status" value="1"/>
</dbReference>
<organism evidence="5 6">
    <name type="scientific">Bos taurus</name>
    <name type="common">Bovine</name>
    <dbReference type="NCBI Taxonomy" id="9913"/>
    <lineage>
        <taxon>Eukaryota</taxon>
        <taxon>Metazoa</taxon>
        <taxon>Chordata</taxon>
        <taxon>Craniata</taxon>
        <taxon>Vertebrata</taxon>
        <taxon>Euteleostomi</taxon>
        <taxon>Mammalia</taxon>
        <taxon>Eutheria</taxon>
        <taxon>Laurasiatheria</taxon>
        <taxon>Artiodactyla</taxon>
        <taxon>Ruminantia</taxon>
        <taxon>Pecora</taxon>
        <taxon>Bovidae</taxon>
        <taxon>Bovinae</taxon>
        <taxon>Bos</taxon>
    </lineage>
</organism>
<evidence type="ECO:0000259" key="4">
    <source>
        <dbReference type="PROSITE" id="PS50238"/>
    </source>
</evidence>
<evidence type="ECO:0007829" key="7">
    <source>
        <dbReference type="PeptideAtlas" id="A0AAA9T4Q3"/>
    </source>
</evidence>
<feature type="region of interest" description="Disordered" evidence="1">
    <location>
        <begin position="27"/>
        <end position="55"/>
    </location>
</feature>
<dbReference type="GeneTree" id="ENSGT00940000160630"/>
<dbReference type="PROSITE" id="PS50191">
    <property type="entry name" value="CRAL_TRIO"/>
    <property type="match status" value="1"/>
</dbReference>
<dbReference type="PROSITE" id="PS50238">
    <property type="entry name" value="RHOGAP"/>
    <property type="match status" value="1"/>
</dbReference>
<reference evidence="5" key="2">
    <citation type="submission" date="2025-08" db="UniProtKB">
        <authorList>
            <consortium name="Ensembl"/>
        </authorList>
    </citation>
    <scope>IDENTIFICATION</scope>
    <source>
        <strain evidence="5">Hereford</strain>
    </source>
</reference>
<dbReference type="Pfam" id="PF13716">
    <property type="entry name" value="CRAL_TRIO_2"/>
    <property type="match status" value="1"/>
</dbReference>
<dbReference type="GO" id="GO:0007165">
    <property type="term" value="P:signal transduction"/>
    <property type="evidence" value="ECO:0007669"/>
    <property type="project" value="InterPro"/>
</dbReference>
<feature type="domain" description="Rho-GAP" evidence="4">
    <location>
        <begin position="193"/>
        <end position="388"/>
    </location>
</feature>
<dbReference type="PANTHER" id="PTHR45808:SF6">
    <property type="entry name" value="RHO GTPASE-ACTIVATING PROTEIN 1"/>
    <property type="match status" value="1"/>
</dbReference>
<keyword evidence="2" id="KW-0812">Transmembrane</keyword>
<keyword evidence="7" id="KW-1267">Proteomics identification</keyword>
<dbReference type="Pfam" id="PF00620">
    <property type="entry name" value="RhoGAP"/>
    <property type="match status" value="2"/>
</dbReference>
<evidence type="ECO:0000256" key="2">
    <source>
        <dbReference type="SAM" id="Phobius"/>
    </source>
</evidence>
<dbReference type="InterPro" id="IPR001251">
    <property type="entry name" value="CRAL-TRIO_dom"/>
</dbReference>
<reference evidence="5" key="1">
    <citation type="submission" date="2018-03" db="EMBL/GenBank/DDBJ databases">
        <title>ARS-UCD1.2.</title>
        <authorList>
            <person name="Rosen B.D."/>
            <person name="Bickhart D.M."/>
            <person name="Koren S."/>
            <person name="Schnabel R.D."/>
            <person name="Hall R."/>
            <person name="Zimin A."/>
            <person name="Dreischer C."/>
            <person name="Schultheiss S."/>
            <person name="Schroeder S.G."/>
            <person name="Elsik C.G."/>
            <person name="Couldrey C."/>
            <person name="Liu G.E."/>
            <person name="Van Tassell C.P."/>
            <person name="Phillippy A.M."/>
            <person name="Smith T.P.L."/>
            <person name="Medrano J.F."/>
        </authorList>
    </citation>
    <scope>NUCLEOTIDE SEQUENCE [LARGE SCALE GENOMIC DNA]</scope>
    <source>
        <strain evidence="5">Hereford</strain>
    </source>
</reference>
<reference evidence="5" key="3">
    <citation type="submission" date="2025-09" db="UniProtKB">
        <authorList>
            <consortium name="Ensembl"/>
        </authorList>
    </citation>
    <scope>IDENTIFICATION</scope>
    <source>
        <strain evidence="5">Hereford</strain>
    </source>
</reference>
<feature type="domain" description="CRAL-TRIO" evidence="3">
    <location>
        <begin position="63"/>
        <end position="218"/>
    </location>
</feature>
<keyword evidence="2" id="KW-0472">Membrane</keyword>
<dbReference type="Gene3D" id="1.10.555.10">
    <property type="entry name" value="Rho GTPase activation protein"/>
    <property type="match status" value="2"/>
</dbReference>
<dbReference type="SUPFAM" id="SSF48350">
    <property type="entry name" value="GTPase activation domain, GAP"/>
    <property type="match status" value="1"/>
</dbReference>
<protein>
    <submittedName>
        <fullName evidence="5">Rho GTPase activating protein 1</fullName>
    </submittedName>
</protein>
<dbReference type="CDD" id="cd00170">
    <property type="entry name" value="SEC14"/>
    <property type="match status" value="1"/>
</dbReference>
<evidence type="ECO:0000313" key="5">
    <source>
        <dbReference type="Ensembl" id="ENSBTAP00000090705.1"/>
    </source>
</evidence>
<accession>A0AAA9T4Q3</accession>
<keyword evidence="2" id="KW-1133">Transmembrane helix</keyword>
<dbReference type="SUPFAM" id="SSF52087">
    <property type="entry name" value="CRAL/TRIO domain"/>
    <property type="match status" value="1"/>
</dbReference>
<dbReference type="SMART" id="SM00516">
    <property type="entry name" value="SEC14"/>
    <property type="match status" value="1"/>
</dbReference>
<evidence type="ECO:0000256" key="1">
    <source>
        <dbReference type="SAM" id="MobiDB-lite"/>
    </source>
</evidence>
<feature type="transmembrane region" description="Helical" evidence="2">
    <location>
        <begin position="157"/>
        <end position="178"/>
    </location>
</feature>
<name>A0AAA9T4Q3_BOVIN</name>
<dbReference type="PANTHER" id="PTHR45808">
    <property type="entry name" value="RHO GTPASE-ACTIVATING PROTEIN 68F"/>
    <property type="match status" value="1"/>
</dbReference>
<dbReference type="InterPro" id="IPR036865">
    <property type="entry name" value="CRAL-TRIO_dom_sf"/>
</dbReference>
<dbReference type="InterPro" id="IPR008936">
    <property type="entry name" value="Rho_GTPase_activation_prot"/>
</dbReference>
<keyword evidence="6" id="KW-1185">Reference proteome</keyword>
<sequence>MDPLSELQDDLTLDDPSQALNQLKLASIDEKNWPSDEMPDFPKSDDSKSSSPEPVTHLKWDDPYYDIARHQIVEVAGDDKYGRKIIVFSACRMPPSHQLDHSKLLGYLKHTLDQYVESDYTLLYLHHGLTSDNKPSFSWLRDAYREFDRKYKKNIKALYIVHPTMFIKTLLILFKPIISFKFGQKIFYVNYLSELSEHVKLEQLGIPRQVLKYDDFLKSTQKSPATAPKPMPPRPPLPNQQFGVSLQQLREKNPEQQPIPLVLRETVAYLRAHALTTEGIFRRSANTQVVREVQHKYNMDIDESQRVKATLQALQTLPEENYLVLRFLTAFLVQISALSDQNKMTNTNLAVVFGPNLLWAKDAAITLKAINPINTFTKFLLDHQGELFPSPDAKGL</sequence>
<gene>
    <name evidence="5" type="primary">ARHGAP1</name>
</gene>
<dbReference type="SMART" id="SM00324">
    <property type="entry name" value="RhoGAP"/>
    <property type="match status" value="1"/>
</dbReference>
<dbReference type="Proteomes" id="UP000009136">
    <property type="component" value="Chromosome 15"/>
</dbReference>
<evidence type="ECO:0000313" key="6">
    <source>
        <dbReference type="Proteomes" id="UP000009136"/>
    </source>
</evidence>
<dbReference type="Ensembl" id="ENSBTAT00000090700.1">
    <property type="protein sequence ID" value="ENSBTAP00000090705.1"/>
    <property type="gene ID" value="ENSBTAG00000016501.7"/>
</dbReference>
<feature type="compositionally biased region" description="Basic and acidic residues" evidence="1">
    <location>
        <begin position="27"/>
        <end position="48"/>
    </location>
</feature>
<dbReference type="Gene3D" id="3.40.525.10">
    <property type="entry name" value="CRAL-TRIO lipid binding domain"/>
    <property type="match status" value="1"/>
</dbReference>
<dbReference type="InterPro" id="IPR000198">
    <property type="entry name" value="RhoGAP_dom"/>
</dbReference>